<dbReference type="OrthoDB" id="4945579at2"/>
<evidence type="ECO:0000313" key="3">
    <source>
        <dbReference type="Proteomes" id="UP000253104"/>
    </source>
</evidence>
<sequence>MRGDPGDVARASYRAYADKDRDAIEALIAPDFHFTSPLDNRLDRDTYFARCWPNSAMLAGFDFIDVVVHGEHVFVVYEAETTGGRRFRNAERLRIRDGRIVEAEVYFGWNVPHDARDGGFVDSHG</sequence>
<dbReference type="Pfam" id="PF12680">
    <property type="entry name" value="SnoaL_2"/>
    <property type="match status" value="1"/>
</dbReference>
<dbReference type="AlphaFoldDB" id="A0A2Z5N6J1"/>
<proteinExistence type="predicted"/>
<reference evidence="2 3" key="1">
    <citation type="journal article" date="2018" name="ISME J.">
        <title>Involvement of Burkholderiaceae and sulfurous volatiles in disease-suppressive soils.</title>
        <authorList>
            <person name="Carrion V.J."/>
            <person name="Cordovez V."/>
            <person name="Tyc O."/>
            <person name="Etalo D.W."/>
            <person name="de Bruijn I."/>
            <person name="de Jager V.C."/>
            <person name="Medema M.H."/>
            <person name="Eberl L."/>
            <person name="Raaijmakers J.M."/>
        </authorList>
    </citation>
    <scope>NUCLEOTIDE SEQUENCE [LARGE SCALE GENOMIC DNA]</scope>
    <source>
        <strain evidence="3">mHSR5</strain>
    </source>
</reference>
<gene>
    <name evidence="2" type="ORF">CUJ89_24785</name>
</gene>
<accession>A0A2Z5N6J1</accession>
<dbReference type="Proteomes" id="UP000253104">
    <property type="component" value="Chromosome mHSR5_B"/>
</dbReference>
<protein>
    <submittedName>
        <fullName evidence="2">Ketosteroid isomerase</fullName>
    </submittedName>
</protein>
<dbReference type="RefSeq" id="WP_114181543.1">
    <property type="nucleotide sequence ID" value="NZ_CP024903.1"/>
</dbReference>
<dbReference type="SUPFAM" id="SSF54427">
    <property type="entry name" value="NTF2-like"/>
    <property type="match status" value="1"/>
</dbReference>
<feature type="domain" description="SnoaL-like" evidence="1">
    <location>
        <begin position="10"/>
        <end position="102"/>
    </location>
</feature>
<dbReference type="EMBL" id="CP024903">
    <property type="protein sequence ID" value="AXF25181.1"/>
    <property type="molecule type" value="Genomic_DNA"/>
</dbReference>
<evidence type="ECO:0000259" key="1">
    <source>
        <dbReference type="Pfam" id="PF12680"/>
    </source>
</evidence>
<evidence type="ECO:0000313" key="2">
    <source>
        <dbReference type="EMBL" id="AXF25181.1"/>
    </source>
</evidence>
<organism evidence="2 3">
    <name type="scientific">Burkholderia pyrrocinia</name>
    <name type="common">Pseudomonas pyrrocinia</name>
    <dbReference type="NCBI Taxonomy" id="60550"/>
    <lineage>
        <taxon>Bacteria</taxon>
        <taxon>Pseudomonadati</taxon>
        <taxon>Pseudomonadota</taxon>
        <taxon>Betaproteobacteria</taxon>
        <taxon>Burkholderiales</taxon>
        <taxon>Burkholderiaceae</taxon>
        <taxon>Burkholderia</taxon>
        <taxon>Burkholderia cepacia complex</taxon>
    </lineage>
</organism>
<dbReference type="Gene3D" id="3.10.450.50">
    <property type="match status" value="1"/>
</dbReference>
<name>A0A2Z5N6J1_BURPY</name>
<dbReference type="InterPro" id="IPR037401">
    <property type="entry name" value="SnoaL-like"/>
</dbReference>
<keyword evidence="2" id="KW-0413">Isomerase</keyword>
<dbReference type="InterPro" id="IPR032710">
    <property type="entry name" value="NTF2-like_dom_sf"/>
</dbReference>
<dbReference type="GO" id="GO:0016853">
    <property type="term" value="F:isomerase activity"/>
    <property type="evidence" value="ECO:0007669"/>
    <property type="project" value="UniProtKB-KW"/>
</dbReference>